<keyword evidence="2" id="KW-1185">Reference proteome</keyword>
<organism evidence="1 2">
    <name type="scientific">Nocardioides humilatus</name>
    <dbReference type="NCBI Taxonomy" id="2607660"/>
    <lineage>
        <taxon>Bacteria</taxon>
        <taxon>Bacillati</taxon>
        <taxon>Actinomycetota</taxon>
        <taxon>Actinomycetes</taxon>
        <taxon>Propionibacteriales</taxon>
        <taxon>Nocardioidaceae</taxon>
        <taxon>Nocardioides</taxon>
    </lineage>
</organism>
<comment type="caution">
    <text evidence="1">The sequence shown here is derived from an EMBL/GenBank/DDBJ whole genome shotgun (WGS) entry which is preliminary data.</text>
</comment>
<reference evidence="1 2" key="1">
    <citation type="submission" date="2019-09" db="EMBL/GenBank/DDBJ databases">
        <title>Nocardioides panacisoli sp. nov., isolated from the soil of a ginseng field.</title>
        <authorList>
            <person name="Cho C."/>
        </authorList>
    </citation>
    <scope>NUCLEOTIDE SEQUENCE [LARGE SCALE GENOMIC DNA]</scope>
    <source>
        <strain evidence="1 2">BN130099</strain>
    </source>
</reference>
<dbReference type="RefSeq" id="WP_149728526.1">
    <property type="nucleotide sequence ID" value="NZ_VUJV01000003.1"/>
</dbReference>
<protein>
    <submittedName>
        <fullName evidence="1">Uncharacterized protein</fullName>
    </submittedName>
</protein>
<gene>
    <name evidence="1" type="ORF">F0U44_12120</name>
</gene>
<proteinExistence type="predicted"/>
<dbReference type="Proteomes" id="UP000325003">
    <property type="component" value="Unassembled WGS sequence"/>
</dbReference>
<evidence type="ECO:0000313" key="1">
    <source>
        <dbReference type="EMBL" id="KAA1419191.1"/>
    </source>
</evidence>
<sequence length="135" mass="14594">MTDTRFTTVCDDSEQLLAIVDIEGIGDIETLLMFLFGRPIGVAEGWCVEGGPESLEVTIDGNVEGVCFGIDFPMSLVQLVRSCAEDVSDLGPFRRDDVSGDEETDVASLSDDELITALQQSLGKVRIFNMLNAAD</sequence>
<evidence type="ECO:0000313" key="2">
    <source>
        <dbReference type="Proteomes" id="UP000325003"/>
    </source>
</evidence>
<name>A0A5B1LEN4_9ACTN</name>
<dbReference type="EMBL" id="VUJV01000003">
    <property type="protein sequence ID" value="KAA1419191.1"/>
    <property type="molecule type" value="Genomic_DNA"/>
</dbReference>
<dbReference type="AlphaFoldDB" id="A0A5B1LEN4"/>
<accession>A0A5B1LEN4</accession>
<reference evidence="1 2" key="2">
    <citation type="submission" date="2019-09" db="EMBL/GenBank/DDBJ databases">
        <authorList>
            <person name="Jin C."/>
        </authorList>
    </citation>
    <scope>NUCLEOTIDE SEQUENCE [LARGE SCALE GENOMIC DNA]</scope>
    <source>
        <strain evidence="1 2">BN130099</strain>
    </source>
</reference>